<reference evidence="4" key="1">
    <citation type="submission" date="2025-08" db="UniProtKB">
        <authorList>
            <consortium name="Ensembl"/>
        </authorList>
    </citation>
    <scope>IDENTIFICATION</scope>
</reference>
<dbReference type="InterPro" id="IPR038579">
    <property type="entry name" value="Ribosomal_eS21_sf"/>
</dbReference>
<name>A0A8C0K093_CANLU</name>
<keyword evidence="5" id="KW-1185">Reference proteome</keyword>
<dbReference type="Ensembl" id="ENSCAFT00020009237.1">
    <property type="protein sequence ID" value="ENSCAFP00020007965.1"/>
    <property type="gene ID" value="ENSCAFG00020006444.1"/>
</dbReference>
<evidence type="ECO:0000313" key="5">
    <source>
        <dbReference type="Proteomes" id="UP000694391"/>
    </source>
</evidence>
<evidence type="ECO:0008006" key="6">
    <source>
        <dbReference type="Google" id="ProtNLM"/>
    </source>
</evidence>
<dbReference type="Proteomes" id="UP000694391">
    <property type="component" value="Unplaced"/>
</dbReference>
<dbReference type="InterPro" id="IPR001931">
    <property type="entry name" value="Ribosomal_eS21"/>
</dbReference>
<dbReference type="RefSeq" id="XP_035554296.1">
    <property type="nucleotide sequence ID" value="XM_035698403.1"/>
</dbReference>
<dbReference type="AlphaFoldDB" id="A0A8C0K093"/>
<accession>A0A8C0K093</accession>
<evidence type="ECO:0000313" key="4">
    <source>
        <dbReference type="Ensembl" id="ENSCAFP00020007965.1"/>
    </source>
</evidence>
<gene>
    <name evidence="4" type="primary">LOC118350572</name>
</gene>
<evidence type="ECO:0000256" key="1">
    <source>
        <dbReference type="ARBA" id="ARBA00010228"/>
    </source>
</evidence>
<dbReference type="Pfam" id="PF01249">
    <property type="entry name" value="Ribosomal_S21e"/>
    <property type="match status" value="1"/>
</dbReference>
<dbReference type="GO" id="GO:1990904">
    <property type="term" value="C:ribonucleoprotein complex"/>
    <property type="evidence" value="ECO:0007669"/>
    <property type="project" value="UniProtKB-KW"/>
</dbReference>
<sequence>MQKNTDKFVNLHMPGKYSASNHIISTKDHVSIQMTMDTANKVTGRFNNRFKTYAICGVIPRIGESDDSILQLPKADGMVSKKF</sequence>
<protein>
    <recommendedName>
        <fullName evidence="6">40S ribosomal protein S21</fullName>
    </recommendedName>
</protein>
<evidence type="ECO:0000256" key="3">
    <source>
        <dbReference type="ARBA" id="ARBA00023274"/>
    </source>
</evidence>
<keyword evidence="2" id="KW-0689">Ribosomal protein</keyword>
<organism evidence="4 5">
    <name type="scientific">Canis lupus dingo</name>
    <name type="common">dingo</name>
    <dbReference type="NCBI Taxonomy" id="286419"/>
    <lineage>
        <taxon>Eukaryota</taxon>
        <taxon>Metazoa</taxon>
        <taxon>Chordata</taxon>
        <taxon>Craniata</taxon>
        <taxon>Vertebrata</taxon>
        <taxon>Euteleostomi</taxon>
        <taxon>Mammalia</taxon>
        <taxon>Eutheria</taxon>
        <taxon>Laurasiatheria</taxon>
        <taxon>Carnivora</taxon>
        <taxon>Caniformia</taxon>
        <taxon>Canidae</taxon>
        <taxon>Canis</taxon>
    </lineage>
</organism>
<dbReference type="KEGG" id="clud:118350572"/>
<reference evidence="4" key="2">
    <citation type="submission" date="2025-09" db="UniProtKB">
        <authorList>
            <consortium name="Ensembl"/>
        </authorList>
    </citation>
    <scope>IDENTIFICATION</scope>
</reference>
<proteinExistence type="inferred from homology"/>
<dbReference type="Gene3D" id="3.30.1230.20">
    <property type="match status" value="1"/>
</dbReference>
<dbReference type="GO" id="GO:0003735">
    <property type="term" value="F:structural constituent of ribosome"/>
    <property type="evidence" value="ECO:0007669"/>
    <property type="project" value="InterPro"/>
</dbReference>
<dbReference type="GeneID" id="118350572"/>
<dbReference type="GO" id="GO:0006412">
    <property type="term" value="P:translation"/>
    <property type="evidence" value="ECO:0007669"/>
    <property type="project" value="InterPro"/>
</dbReference>
<dbReference type="PANTHER" id="PTHR10442">
    <property type="entry name" value="40S RIBOSOMAL PROTEIN S21"/>
    <property type="match status" value="1"/>
</dbReference>
<dbReference type="GO" id="GO:0005840">
    <property type="term" value="C:ribosome"/>
    <property type="evidence" value="ECO:0007669"/>
    <property type="project" value="UniProtKB-KW"/>
</dbReference>
<keyword evidence="3" id="KW-0687">Ribonucleoprotein</keyword>
<dbReference type="GeneTree" id="ENSGT00390000017515"/>
<comment type="similarity">
    <text evidence="1">Belongs to the eukaryotic ribosomal protein eS21 family.</text>
</comment>
<evidence type="ECO:0000256" key="2">
    <source>
        <dbReference type="ARBA" id="ARBA00022980"/>
    </source>
</evidence>